<sequence length="299" mass="32276">MNKRLLNCFASDFLNMSSTELKAAIRASEGRTLLSENVAPRFPVGHDITNSEVAKAFGADLILLNGLDLFLPEIAGMEDCSKDPVLRLKHLIGRPVGVNLEPVDDEAKMTEEKLRISTGRQATKETFQKANEMGFDFICLTGNPGTGVTNKEIIHAVKTAREYFHGLIIAGKMHGAGVDEEVVNIPIIESFIDEGADIILLPAVGTVPGISTEIIAEAVWVIRKKGALSMSAIGTSQESADISTIRDIVLMNKIAGVDIQHIGDAGYAGVAPYMNILEASRVLRGDRHTIRMIAASVNR</sequence>
<protein>
    <submittedName>
        <fullName evidence="2">Haloacid dehalogenase-like hydrolase</fullName>
    </submittedName>
</protein>
<evidence type="ECO:0000313" key="2">
    <source>
        <dbReference type="EMBL" id="MIE72436.1"/>
    </source>
</evidence>
<dbReference type="GO" id="GO:0016787">
    <property type="term" value="F:hydrolase activity"/>
    <property type="evidence" value="ECO:0007669"/>
    <property type="project" value="UniProtKB-KW"/>
</dbReference>
<name>A0A6C8Y3F2_SALDZ</name>
<keyword evidence="2" id="KW-0378">Hydrolase</keyword>
<dbReference type="SUPFAM" id="SSF51366">
    <property type="entry name" value="Ribulose-phoshate binding barrel"/>
    <property type="match status" value="1"/>
</dbReference>
<dbReference type="Proteomes" id="UP000885362">
    <property type="component" value="Unassembled WGS sequence"/>
</dbReference>
<dbReference type="InterPro" id="IPR011060">
    <property type="entry name" value="RibuloseP-bd_barrel"/>
</dbReference>
<dbReference type="AlphaFoldDB" id="A0A6C8Y3F2"/>
<dbReference type="Pfam" id="PF25509">
    <property type="entry name" value="DUF7916"/>
    <property type="match status" value="1"/>
</dbReference>
<accession>A0A6C8Y3F2</accession>
<dbReference type="EMBL" id="RSHK01000035">
    <property type="protein sequence ID" value="MIE72436.1"/>
    <property type="molecule type" value="Genomic_DNA"/>
</dbReference>
<reference evidence="2" key="1">
    <citation type="submission" date="2018-08" db="EMBL/GenBank/DDBJ databases">
        <authorList>
            <consortium name="GenomeTrakr network: Whole genome sequencing for foodborne pathogen traceback"/>
        </authorList>
    </citation>
    <scope>NUCLEOTIDE SEQUENCE [LARGE SCALE GENOMIC DNA]</scope>
    <source>
        <strain evidence="2">FMA0132</strain>
    </source>
</reference>
<feature type="domain" description="DUF7916" evidence="1">
    <location>
        <begin position="6"/>
        <end position="299"/>
    </location>
</feature>
<gene>
    <name evidence="2" type="ORF">EL06_24340</name>
</gene>
<dbReference type="InterPro" id="IPR057238">
    <property type="entry name" value="DUF7916"/>
</dbReference>
<comment type="caution">
    <text evidence="2">The sequence shown here is derived from an EMBL/GenBank/DDBJ whole genome shotgun (WGS) entry which is preliminary data.</text>
</comment>
<organism evidence="2">
    <name type="scientific">Salmonella diarizonae</name>
    <dbReference type="NCBI Taxonomy" id="59204"/>
    <lineage>
        <taxon>Bacteria</taxon>
        <taxon>Pseudomonadati</taxon>
        <taxon>Pseudomonadota</taxon>
        <taxon>Gammaproteobacteria</taxon>
        <taxon>Enterobacterales</taxon>
        <taxon>Enterobacteriaceae</taxon>
        <taxon>Salmonella</taxon>
    </lineage>
</organism>
<evidence type="ECO:0000259" key="1">
    <source>
        <dbReference type="Pfam" id="PF25509"/>
    </source>
</evidence>
<proteinExistence type="predicted"/>